<dbReference type="SUPFAM" id="SSF53092">
    <property type="entry name" value="Creatinase/prolidase N-terminal domain"/>
    <property type="match status" value="1"/>
</dbReference>
<evidence type="ECO:0000256" key="13">
    <source>
        <dbReference type="ARBA" id="ARBA00044284"/>
    </source>
</evidence>
<dbReference type="SUPFAM" id="SSF55920">
    <property type="entry name" value="Creatinase/aminopeptidase"/>
    <property type="match status" value="1"/>
</dbReference>
<evidence type="ECO:0000256" key="11">
    <source>
        <dbReference type="ARBA" id="ARBA00044141"/>
    </source>
</evidence>
<evidence type="ECO:0000256" key="15">
    <source>
        <dbReference type="ARBA" id="ARBA00048994"/>
    </source>
</evidence>
<evidence type="ECO:0000256" key="5">
    <source>
        <dbReference type="ARBA" id="ARBA00022801"/>
    </source>
</evidence>
<evidence type="ECO:0000256" key="7">
    <source>
        <dbReference type="ARBA" id="ARBA00023049"/>
    </source>
</evidence>
<dbReference type="GO" id="GO:0006508">
    <property type="term" value="P:proteolysis"/>
    <property type="evidence" value="ECO:0007669"/>
    <property type="project" value="UniProtKB-KW"/>
</dbReference>
<protein>
    <recommendedName>
        <fullName evidence="11">Xaa-Pro dipeptidase</fullName>
        <ecNumber evidence="10">3.4.13.9</ecNumber>
    </recommendedName>
    <alternativeName>
        <fullName evidence="14">Imidodipeptidase</fullName>
    </alternativeName>
    <alternativeName>
        <fullName evidence="12">Peptidase D</fullName>
    </alternativeName>
    <alternativeName>
        <fullName evidence="13">Proline dipeptidase</fullName>
    </alternativeName>
</protein>
<evidence type="ECO:0000313" key="18">
    <source>
        <dbReference type="Proteomes" id="UP000298663"/>
    </source>
</evidence>
<gene>
    <name evidence="17" type="ORF">L596_012686</name>
</gene>
<reference evidence="17 18" key="2">
    <citation type="journal article" date="2019" name="G3 (Bethesda)">
        <title>Hybrid Assembly of the Genome of the Entomopathogenic Nematode Steinernema carpocapsae Identifies the X-Chromosome.</title>
        <authorList>
            <person name="Serra L."/>
            <person name="Macchietto M."/>
            <person name="Macias-Munoz A."/>
            <person name="McGill C.J."/>
            <person name="Rodriguez I.M."/>
            <person name="Rodriguez B."/>
            <person name="Murad R."/>
            <person name="Mortazavi A."/>
        </authorList>
    </citation>
    <scope>NUCLEOTIDE SEQUENCE [LARGE SCALE GENOMIC DNA]</scope>
    <source>
        <strain evidence="17 18">ALL</strain>
    </source>
</reference>
<dbReference type="InterPro" id="IPR000994">
    <property type="entry name" value="Pept_M24"/>
</dbReference>
<dbReference type="Pfam" id="PF05195">
    <property type="entry name" value="AMP_N"/>
    <property type="match status" value="1"/>
</dbReference>
<keyword evidence="4" id="KW-0479">Metal-binding</keyword>
<dbReference type="SMART" id="SM01011">
    <property type="entry name" value="AMP_N"/>
    <property type="match status" value="1"/>
</dbReference>
<evidence type="ECO:0000256" key="4">
    <source>
        <dbReference type="ARBA" id="ARBA00022723"/>
    </source>
</evidence>
<evidence type="ECO:0000256" key="6">
    <source>
        <dbReference type="ARBA" id="ARBA00022997"/>
    </source>
</evidence>
<organism evidence="17 18">
    <name type="scientific">Steinernema carpocapsae</name>
    <name type="common">Entomopathogenic nematode</name>
    <dbReference type="NCBI Taxonomy" id="34508"/>
    <lineage>
        <taxon>Eukaryota</taxon>
        <taxon>Metazoa</taxon>
        <taxon>Ecdysozoa</taxon>
        <taxon>Nematoda</taxon>
        <taxon>Chromadorea</taxon>
        <taxon>Rhabditida</taxon>
        <taxon>Tylenchina</taxon>
        <taxon>Panagrolaimomorpha</taxon>
        <taxon>Strongyloidoidea</taxon>
        <taxon>Steinernematidae</taxon>
        <taxon>Steinernema</taxon>
    </lineage>
</organism>
<evidence type="ECO:0000313" key="17">
    <source>
        <dbReference type="EMBL" id="TKR88439.1"/>
    </source>
</evidence>
<dbReference type="InterPro" id="IPR036005">
    <property type="entry name" value="Creatinase/aminopeptidase-like"/>
</dbReference>
<dbReference type="PANTHER" id="PTHR48480:SF2">
    <property type="entry name" value="PEPTIDASE D"/>
    <property type="match status" value="1"/>
</dbReference>
<evidence type="ECO:0000256" key="10">
    <source>
        <dbReference type="ARBA" id="ARBA00044051"/>
    </source>
</evidence>
<dbReference type="EMBL" id="AZBU02000003">
    <property type="protein sequence ID" value="TKR88439.1"/>
    <property type="molecule type" value="Genomic_DNA"/>
</dbReference>
<sequence length="376" mass="42613">MSFDLGGKTHHVPAKLFVDNRRRLADELRKLPVKPGAFVVLQGGIAKHRYNTDSEDLPFRQESYFFWAFGAHESEAFGVIEVATGRTAFFPPRLPPDFAIWEGKINDEEWFKKKYEFEDVVFNDKFAINDYLASKGAKNLYLLKAKNTDSGNTLVPASFSKRPEFTPEVDMTSLYPVMANLRVFKTDLELDVLRYAVKIACEAHKDIMKSISPDMWEYQCESIFRHHSYYHGGCRHLAYTCVAATGVNSSYLHYGHANAPNSKHIKDGDMCMFDMGPEYNCYTADVTCSFPVNGKFTENQKKVYNAVLKANQEIFNAAKPGVRWTEMHILAERMLLSGLKEAGILKGDVEEMIKSRLGAVFLPMDLATLWASTSTT</sequence>
<dbReference type="Gene3D" id="3.90.230.10">
    <property type="entry name" value="Creatinase/methionine aminopeptidase superfamily"/>
    <property type="match status" value="1"/>
</dbReference>
<keyword evidence="18" id="KW-1185">Reference proteome</keyword>
<dbReference type="OrthoDB" id="10261878at2759"/>
<comment type="caution">
    <text evidence="17">The sequence shown here is derived from an EMBL/GenBank/DDBJ whole genome shotgun (WGS) entry which is preliminary data.</text>
</comment>
<evidence type="ECO:0000256" key="8">
    <source>
        <dbReference type="ARBA" id="ARBA00023211"/>
    </source>
</evidence>
<evidence type="ECO:0000256" key="1">
    <source>
        <dbReference type="ARBA" id="ARBA00001936"/>
    </source>
</evidence>
<feature type="domain" description="Aminopeptidase P N-terminal" evidence="16">
    <location>
        <begin position="12"/>
        <end position="151"/>
    </location>
</feature>
<keyword evidence="8" id="KW-0464">Manganese</keyword>
<dbReference type="InterPro" id="IPR029149">
    <property type="entry name" value="Creatin/AminoP/Spt16_N"/>
</dbReference>
<dbReference type="Gene3D" id="3.40.350.10">
    <property type="entry name" value="Creatinase/prolidase N-terminal domain"/>
    <property type="match status" value="1"/>
</dbReference>
<dbReference type="STRING" id="34508.A0A4U5NXU7"/>
<dbReference type="InterPro" id="IPR007865">
    <property type="entry name" value="Aminopep_P_N"/>
</dbReference>
<comment type="cofactor">
    <cofactor evidence="1">
        <name>Mn(2+)</name>
        <dbReference type="ChEBI" id="CHEBI:29035"/>
    </cofactor>
</comment>
<evidence type="ECO:0000256" key="12">
    <source>
        <dbReference type="ARBA" id="ARBA00044252"/>
    </source>
</evidence>
<proteinExistence type="inferred from homology"/>
<evidence type="ECO:0000256" key="2">
    <source>
        <dbReference type="ARBA" id="ARBA00011738"/>
    </source>
</evidence>
<comment type="similarity">
    <text evidence="9">Belongs to the peptidase M24B family. Eukaryotic-type prolidase subfamily.</text>
</comment>
<name>A0A4U5NXU7_STECR</name>
<keyword evidence="6" id="KW-0224">Dipeptidase</keyword>
<dbReference type="PANTHER" id="PTHR48480">
    <property type="match status" value="1"/>
</dbReference>
<dbReference type="GO" id="GO:0102009">
    <property type="term" value="F:proline dipeptidase activity"/>
    <property type="evidence" value="ECO:0007669"/>
    <property type="project" value="UniProtKB-EC"/>
</dbReference>
<reference evidence="17 18" key="1">
    <citation type="journal article" date="2015" name="Genome Biol.">
        <title>Comparative genomics of Steinernema reveals deeply conserved gene regulatory networks.</title>
        <authorList>
            <person name="Dillman A.R."/>
            <person name="Macchietto M."/>
            <person name="Porter C.F."/>
            <person name="Rogers A."/>
            <person name="Williams B."/>
            <person name="Antoshechkin I."/>
            <person name="Lee M.M."/>
            <person name="Goodwin Z."/>
            <person name="Lu X."/>
            <person name="Lewis E.E."/>
            <person name="Goodrich-Blair H."/>
            <person name="Stock S.P."/>
            <person name="Adams B.J."/>
            <person name="Sternberg P.W."/>
            <person name="Mortazavi A."/>
        </authorList>
    </citation>
    <scope>NUCLEOTIDE SEQUENCE [LARGE SCALE GENOMIC DNA]</scope>
    <source>
        <strain evidence="17 18">ALL</strain>
    </source>
</reference>
<accession>A0A4U5NXU7</accession>
<dbReference type="Proteomes" id="UP000298663">
    <property type="component" value="Unassembled WGS sequence"/>
</dbReference>
<keyword evidence="3" id="KW-0645">Protease</keyword>
<evidence type="ECO:0000256" key="3">
    <source>
        <dbReference type="ARBA" id="ARBA00022670"/>
    </source>
</evidence>
<comment type="catalytic activity">
    <reaction evidence="15">
        <text>Xaa-L-Pro dipeptide + H2O = an L-alpha-amino acid + L-proline</text>
        <dbReference type="Rhea" id="RHEA:76407"/>
        <dbReference type="ChEBI" id="CHEBI:15377"/>
        <dbReference type="ChEBI" id="CHEBI:59869"/>
        <dbReference type="ChEBI" id="CHEBI:60039"/>
        <dbReference type="ChEBI" id="CHEBI:195196"/>
        <dbReference type="EC" id="3.4.13.9"/>
    </reaction>
</comment>
<evidence type="ECO:0000256" key="14">
    <source>
        <dbReference type="ARBA" id="ARBA00044351"/>
    </source>
</evidence>
<dbReference type="GO" id="GO:0070006">
    <property type="term" value="F:metalloaminopeptidase activity"/>
    <property type="evidence" value="ECO:0007669"/>
    <property type="project" value="InterPro"/>
</dbReference>
<evidence type="ECO:0000256" key="9">
    <source>
        <dbReference type="ARBA" id="ARBA00043990"/>
    </source>
</evidence>
<keyword evidence="5" id="KW-0378">Hydrolase</keyword>
<comment type="subunit">
    <text evidence="2">Homodimer.</text>
</comment>
<keyword evidence="7" id="KW-0482">Metalloprotease</keyword>
<dbReference type="Pfam" id="PF00557">
    <property type="entry name" value="Peptidase_M24"/>
    <property type="match status" value="1"/>
</dbReference>
<dbReference type="InterPro" id="IPR052433">
    <property type="entry name" value="X-Pro_dipept-like"/>
</dbReference>
<dbReference type="GO" id="GO:0030145">
    <property type="term" value="F:manganese ion binding"/>
    <property type="evidence" value="ECO:0007669"/>
    <property type="project" value="InterPro"/>
</dbReference>
<dbReference type="AlphaFoldDB" id="A0A4U5NXU7"/>
<dbReference type="EC" id="3.4.13.9" evidence="10"/>
<evidence type="ECO:0000259" key="16">
    <source>
        <dbReference type="SMART" id="SM01011"/>
    </source>
</evidence>